<feature type="domain" description="V(D)J recombination-activating protein 1 RNase H" evidence="2">
    <location>
        <begin position="218"/>
        <end position="340"/>
    </location>
</feature>
<evidence type="ECO:0000313" key="4">
    <source>
        <dbReference type="Proteomes" id="UP000036403"/>
    </source>
</evidence>
<dbReference type="Proteomes" id="UP000036403">
    <property type="component" value="Unassembled WGS sequence"/>
</dbReference>
<evidence type="ECO:0000256" key="1">
    <source>
        <dbReference type="SAM" id="MobiDB-lite"/>
    </source>
</evidence>
<dbReference type="OrthoDB" id="7700296at2759"/>
<dbReference type="PaxDb" id="67767-A0A0J7K3V3"/>
<proteinExistence type="predicted"/>
<dbReference type="Pfam" id="PF26100">
    <property type="entry name" value="RAG1_RNase_H"/>
    <property type="match status" value="1"/>
</dbReference>
<feature type="compositionally biased region" description="Acidic residues" evidence="1">
    <location>
        <begin position="623"/>
        <end position="642"/>
    </location>
</feature>
<organism evidence="3 4">
    <name type="scientific">Lasius niger</name>
    <name type="common">Black garden ant</name>
    <dbReference type="NCBI Taxonomy" id="67767"/>
    <lineage>
        <taxon>Eukaryota</taxon>
        <taxon>Metazoa</taxon>
        <taxon>Ecdysozoa</taxon>
        <taxon>Arthropoda</taxon>
        <taxon>Hexapoda</taxon>
        <taxon>Insecta</taxon>
        <taxon>Pterygota</taxon>
        <taxon>Neoptera</taxon>
        <taxon>Endopterygota</taxon>
        <taxon>Hymenoptera</taxon>
        <taxon>Apocrita</taxon>
        <taxon>Aculeata</taxon>
        <taxon>Formicoidea</taxon>
        <taxon>Formicidae</taxon>
        <taxon>Formicinae</taxon>
        <taxon>Lasius</taxon>
        <taxon>Lasius</taxon>
    </lineage>
</organism>
<name>A0A0J7K3V3_LASNI</name>
<evidence type="ECO:0000313" key="3">
    <source>
        <dbReference type="EMBL" id="KMQ85078.1"/>
    </source>
</evidence>
<sequence length="642" mass="73128">MRTMWQKVNRTEEIFFKKYEEWLNAPVFFPVPATSQKTPTNKGGRPSTEFASCSDRSKRRKTEEIRATLTSNELAYATQMSLRSAGQLDASKIVKEATLTSPLRASRYRKAFQSTTENTLSEDAALSVLVEYKLSKSKYQGLRSVSKENHCKLYPPYKKVTQAKSRCYPPRTAINITESSAEVHLQALLDHTVERILFLQNDVIRSLSQKCVSNMNFICKWGCDGSSGQSQYKQTFNDDSISDANVFFTSVVPLQLISVNHESKAQIVVWKNPRPSSPRFCRPLRLQFLHEDTESTVNEVQYIEEQIKSLVPFETVIDGKEISIVYNMAFTMIDGKVCNALTSTKSAQRCYLCGATSKDFNEIDAILQREIDETNIKFGLSTLHAWIRFFECCLHLSYKLDVKKWQARSAEERQMTEDRKRIIQKGFRSKLGLIIDRPRPGYGSTNDGNTARRFFENSAVSASITGLDEYLIKRFHVILQVISSGHEINCNKFQEYAVETARKFVELYPWYYMPTSVHKLLIHGPQIIAHALLPIGQLSEDAQEARNKDIKRYREDFSRKCSRAKTMEDIFNRLMVTSDPYISSIRKLPQKKLKSLSPEAVELLLSPTVTVATGTEPGSMIDTDSEVDSDSAVDSDFDINSD</sequence>
<reference evidence="3 4" key="1">
    <citation type="submission" date="2015-04" db="EMBL/GenBank/DDBJ databases">
        <title>Lasius niger genome sequencing.</title>
        <authorList>
            <person name="Konorov E.A."/>
            <person name="Nikitin M.A."/>
            <person name="Kirill M.V."/>
            <person name="Chang P."/>
        </authorList>
    </citation>
    <scope>NUCLEOTIDE SEQUENCE [LARGE SCALE GENOMIC DNA]</scope>
    <source>
        <tissue evidence="3">Whole</tissue>
    </source>
</reference>
<feature type="region of interest" description="Disordered" evidence="1">
    <location>
        <begin position="614"/>
        <end position="642"/>
    </location>
</feature>
<dbReference type="EMBL" id="LBMM01014690">
    <property type="protein sequence ID" value="KMQ85078.1"/>
    <property type="molecule type" value="Genomic_DNA"/>
</dbReference>
<evidence type="ECO:0000259" key="2">
    <source>
        <dbReference type="Pfam" id="PF26100"/>
    </source>
</evidence>
<accession>A0A0J7K3V3</accession>
<keyword evidence="4" id="KW-1185">Reference proteome</keyword>
<comment type="caution">
    <text evidence="3">The sequence shown here is derived from an EMBL/GenBank/DDBJ whole genome shotgun (WGS) entry which is preliminary data.</text>
</comment>
<dbReference type="AlphaFoldDB" id="A0A0J7K3V3"/>
<gene>
    <name evidence="3" type="ORF">RF55_16596</name>
</gene>
<protein>
    <submittedName>
        <fullName evidence="3">Dna-mediated transposase</fullName>
    </submittedName>
</protein>
<dbReference type="InterPro" id="IPR058554">
    <property type="entry name" value="RAG1_RNase_H"/>
</dbReference>
<feature type="region of interest" description="Disordered" evidence="1">
    <location>
        <begin position="34"/>
        <end position="62"/>
    </location>
</feature>